<evidence type="ECO:0000256" key="1">
    <source>
        <dbReference type="ARBA" id="ARBA00022801"/>
    </source>
</evidence>
<proteinExistence type="predicted"/>
<sequence>MYYDTLPTLNPRKAKVLLLHGNGQSAHTFQAKMRFLHEPIARAITTPPSITHQDVYSGAVDFVYLDAPIPASQIDRGQESRNGKEASPDRLIDSWVWGDGDPENGEIIGVETVLARLTRVLDEQGPFMGIIGFSEGAAWAMVLCGLLERQAKALTGLHTNHPPLQFGIAFSGLRFEHESYRWMYTPKIKTPVLHFMGTLDTLVTEQQTLKLIEACENPTIQYFEGTHYIPRRPEIQKRITDYIQQALVWSHGAVIERK</sequence>
<dbReference type="InterPro" id="IPR029058">
    <property type="entry name" value="AB_hydrolase_fold"/>
</dbReference>
<dbReference type="EMBL" id="KV907495">
    <property type="protein sequence ID" value="OOF99280.1"/>
    <property type="molecule type" value="Genomic_DNA"/>
</dbReference>
<dbReference type="Pfam" id="PF03959">
    <property type="entry name" value="FSH1"/>
    <property type="match status" value="1"/>
</dbReference>
<dbReference type="PANTHER" id="PTHR48070">
    <property type="entry name" value="ESTERASE OVCA2"/>
    <property type="match status" value="1"/>
</dbReference>
<dbReference type="GO" id="GO:0005737">
    <property type="term" value="C:cytoplasm"/>
    <property type="evidence" value="ECO:0007669"/>
    <property type="project" value="TreeGrafter"/>
</dbReference>
<name>A0A1R3RXU6_ASPC5</name>
<organism evidence="3 4">
    <name type="scientific">Aspergillus carbonarius (strain ITEM 5010)</name>
    <dbReference type="NCBI Taxonomy" id="602072"/>
    <lineage>
        <taxon>Eukaryota</taxon>
        <taxon>Fungi</taxon>
        <taxon>Dikarya</taxon>
        <taxon>Ascomycota</taxon>
        <taxon>Pezizomycotina</taxon>
        <taxon>Eurotiomycetes</taxon>
        <taxon>Eurotiomycetidae</taxon>
        <taxon>Eurotiales</taxon>
        <taxon>Aspergillaceae</taxon>
        <taxon>Aspergillus</taxon>
        <taxon>Aspergillus subgen. Circumdati</taxon>
    </lineage>
</organism>
<dbReference type="PANTHER" id="PTHR48070:SF6">
    <property type="entry name" value="ESTERASE OVCA2"/>
    <property type="match status" value="1"/>
</dbReference>
<dbReference type="OrthoDB" id="2094269at2759"/>
<evidence type="ECO:0000313" key="3">
    <source>
        <dbReference type="EMBL" id="OOF99280.1"/>
    </source>
</evidence>
<protein>
    <recommendedName>
        <fullName evidence="2">Serine hydrolase domain-containing protein</fullName>
    </recommendedName>
</protein>
<keyword evidence="4" id="KW-1185">Reference proteome</keyword>
<dbReference type="InterPro" id="IPR005645">
    <property type="entry name" value="FSH-like_dom"/>
</dbReference>
<keyword evidence="1" id="KW-0378">Hydrolase</keyword>
<dbReference type="STRING" id="602072.A0A1R3RXU6"/>
<dbReference type="SUPFAM" id="SSF53474">
    <property type="entry name" value="alpha/beta-Hydrolases"/>
    <property type="match status" value="1"/>
</dbReference>
<dbReference type="OMA" id="CYSGFIA"/>
<dbReference type="GO" id="GO:0005634">
    <property type="term" value="C:nucleus"/>
    <property type="evidence" value="ECO:0007669"/>
    <property type="project" value="TreeGrafter"/>
</dbReference>
<reference evidence="4" key="1">
    <citation type="journal article" date="2017" name="Genome Biol.">
        <title>Comparative genomics reveals high biological diversity and specific adaptations in the industrially and medically important fungal genus Aspergillus.</title>
        <authorList>
            <person name="de Vries R.P."/>
            <person name="Riley R."/>
            <person name="Wiebenga A."/>
            <person name="Aguilar-Osorio G."/>
            <person name="Amillis S."/>
            <person name="Uchima C.A."/>
            <person name="Anderluh G."/>
            <person name="Asadollahi M."/>
            <person name="Askin M."/>
            <person name="Barry K."/>
            <person name="Battaglia E."/>
            <person name="Bayram O."/>
            <person name="Benocci T."/>
            <person name="Braus-Stromeyer S.A."/>
            <person name="Caldana C."/>
            <person name="Canovas D."/>
            <person name="Cerqueira G.C."/>
            <person name="Chen F."/>
            <person name="Chen W."/>
            <person name="Choi C."/>
            <person name="Clum A."/>
            <person name="Dos Santos R.A."/>
            <person name="Damasio A.R."/>
            <person name="Diallinas G."/>
            <person name="Emri T."/>
            <person name="Fekete E."/>
            <person name="Flipphi M."/>
            <person name="Freyberg S."/>
            <person name="Gallo A."/>
            <person name="Gournas C."/>
            <person name="Habgood R."/>
            <person name="Hainaut M."/>
            <person name="Harispe M.L."/>
            <person name="Henrissat B."/>
            <person name="Hilden K.S."/>
            <person name="Hope R."/>
            <person name="Hossain A."/>
            <person name="Karabika E."/>
            <person name="Karaffa L."/>
            <person name="Karanyi Z."/>
            <person name="Krasevec N."/>
            <person name="Kuo A."/>
            <person name="Kusch H."/>
            <person name="LaButti K."/>
            <person name="Lagendijk E.L."/>
            <person name="Lapidus A."/>
            <person name="Levasseur A."/>
            <person name="Lindquist E."/>
            <person name="Lipzen A."/>
            <person name="Logrieco A.F."/>
            <person name="MacCabe A."/>
            <person name="Maekelae M.R."/>
            <person name="Malavazi I."/>
            <person name="Melin P."/>
            <person name="Meyer V."/>
            <person name="Mielnichuk N."/>
            <person name="Miskei M."/>
            <person name="Molnar A.P."/>
            <person name="Mule G."/>
            <person name="Ngan C.Y."/>
            <person name="Orejas M."/>
            <person name="Orosz E."/>
            <person name="Ouedraogo J.P."/>
            <person name="Overkamp K.M."/>
            <person name="Park H.-S."/>
            <person name="Perrone G."/>
            <person name="Piumi F."/>
            <person name="Punt P.J."/>
            <person name="Ram A.F."/>
            <person name="Ramon A."/>
            <person name="Rauscher S."/>
            <person name="Record E."/>
            <person name="Riano-Pachon D.M."/>
            <person name="Robert V."/>
            <person name="Roehrig J."/>
            <person name="Ruller R."/>
            <person name="Salamov A."/>
            <person name="Salih N.S."/>
            <person name="Samson R.A."/>
            <person name="Sandor E."/>
            <person name="Sanguinetti M."/>
            <person name="Schuetze T."/>
            <person name="Sepcic K."/>
            <person name="Shelest E."/>
            <person name="Sherlock G."/>
            <person name="Sophianopoulou V."/>
            <person name="Squina F.M."/>
            <person name="Sun H."/>
            <person name="Susca A."/>
            <person name="Todd R.B."/>
            <person name="Tsang A."/>
            <person name="Unkles S.E."/>
            <person name="van de Wiele N."/>
            <person name="van Rossen-Uffink D."/>
            <person name="Oliveira J.V."/>
            <person name="Vesth T.C."/>
            <person name="Visser J."/>
            <person name="Yu J.-H."/>
            <person name="Zhou M."/>
            <person name="Andersen M.R."/>
            <person name="Archer D.B."/>
            <person name="Baker S.E."/>
            <person name="Benoit I."/>
            <person name="Brakhage A.A."/>
            <person name="Braus G.H."/>
            <person name="Fischer R."/>
            <person name="Frisvad J.C."/>
            <person name="Goldman G.H."/>
            <person name="Houbraken J."/>
            <person name="Oakley B."/>
            <person name="Pocsi I."/>
            <person name="Scazzocchio C."/>
            <person name="Seiboth B."/>
            <person name="vanKuyk P.A."/>
            <person name="Wortman J."/>
            <person name="Dyer P.S."/>
            <person name="Grigoriev I.V."/>
        </authorList>
    </citation>
    <scope>NUCLEOTIDE SEQUENCE [LARGE SCALE GENOMIC DNA]</scope>
    <source>
        <strain evidence="4">ITEM 5010</strain>
    </source>
</reference>
<dbReference type="Gene3D" id="3.40.50.1820">
    <property type="entry name" value="alpha/beta hydrolase"/>
    <property type="match status" value="1"/>
</dbReference>
<dbReference type="InterPro" id="IPR050593">
    <property type="entry name" value="LovG"/>
</dbReference>
<dbReference type="Proteomes" id="UP000188318">
    <property type="component" value="Unassembled WGS sequence"/>
</dbReference>
<dbReference type="GO" id="GO:0019748">
    <property type="term" value="P:secondary metabolic process"/>
    <property type="evidence" value="ECO:0007669"/>
    <property type="project" value="TreeGrafter"/>
</dbReference>
<evidence type="ECO:0000259" key="2">
    <source>
        <dbReference type="Pfam" id="PF03959"/>
    </source>
</evidence>
<feature type="domain" description="Serine hydrolase" evidence="2">
    <location>
        <begin position="12"/>
        <end position="237"/>
    </location>
</feature>
<dbReference type="AlphaFoldDB" id="A0A1R3RXU6"/>
<dbReference type="VEuPathDB" id="FungiDB:ASPCADRAFT_127832"/>
<gene>
    <name evidence="3" type="ORF">ASPCADRAFT_127832</name>
</gene>
<dbReference type="GO" id="GO:0016787">
    <property type="term" value="F:hydrolase activity"/>
    <property type="evidence" value="ECO:0007669"/>
    <property type="project" value="UniProtKB-KW"/>
</dbReference>
<evidence type="ECO:0000313" key="4">
    <source>
        <dbReference type="Proteomes" id="UP000188318"/>
    </source>
</evidence>
<accession>A0A1R3RXU6</accession>